<protein>
    <submittedName>
        <fullName evidence="2">Quinol monooxygenase YgiN</fullName>
    </submittedName>
</protein>
<dbReference type="InterPro" id="IPR007138">
    <property type="entry name" value="ABM_dom"/>
</dbReference>
<proteinExistence type="predicted"/>
<sequence>MDEFEAILLPHLERVASEETCITMIANRDPNDKTRYMLYERWADEKEFLEVQIKRPYRVPYEEKVGPLEAAPRKVSIWKATLIRNKR</sequence>
<dbReference type="GO" id="GO:0004497">
    <property type="term" value="F:monooxygenase activity"/>
    <property type="evidence" value="ECO:0007669"/>
    <property type="project" value="UniProtKB-KW"/>
</dbReference>
<gene>
    <name evidence="2" type="ORF">B0I21_105222</name>
</gene>
<dbReference type="Gene3D" id="3.30.70.100">
    <property type="match status" value="1"/>
</dbReference>
<keyword evidence="2" id="KW-0560">Oxidoreductase</keyword>
<comment type="caution">
    <text evidence="2">The sequence shown here is derived from an EMBL/GenBank/DDBJ whole genome shotgun (WGS) entry which is preliminary data.</text>
</comment>
<evidence type="ECO:0000313" key="3">
    <source>
        <dbReference type="Proteomes" id="UP000294752"/>
    </source>
</evidence>
<dbReference type="RefSeq" id="WP_133640589.1">
    <property type="nucleotide sequence ID" value="NZ_SNZV01000005.1"/>
</dbReference>
<name>A0A4R7CX48_9SPHI</name>
<reference evidence="2 3" key="1">
    <citation type="submission" date="2019-03" db="EMBL/GenBank/DDBJ databases">
        <title>Genomic Encyclopedia of Type Strains, Phase III (KMG-III): the genomes of soil and plant-associated and newly described type strains.</title>
        <authorList>
            <person name="Whitman W."/>
        </authorList>
    </citation>
    <scope>NUCLEOTIDE SEQUENCE [LARGE SCALE GENOMIC DNA]</scope>
    <source>
        <strain evidence="2 3">CGMCC 1.12801</strain>
    </source>
</reference>
<evidence type="ECO:0000259" key="1">
    <source>
        <dbReference type="Pfam" id="PF03992"/>
    </source>
</evidence>
<dbReference type="Pfam" id="PF03992">
    <property type="entry name" value="ABM"/>
    <property type="match status" value="1"/>
</dbReference>
<dbReference type="SUPFAM" id="SSF54909">
    <property type="entry name" value="Dimeric alpha+beta barrel"/>
    <property type="match status" value="1"/>
</dbReference>
<dbReference type="EMBL" id="SNZV01000005">
    <property type="protein sequence ID" value="TDS13089.1"/>
    <property type="molecule type" value="Genomic_DNA"/>
</dbReference>
<dbReference type="OrthoDB" id="1495687at2"/>
<dbReference type="AlphaFoldDB" id="A0A4R7CX48"/>
<feature type="domain" description="ABM" evidence="1">
    <location>
        <begin position="2"/>
        <end position="49"/>
    </location>
</feature>
<accession>A0A4R7CX48</accession>
<dbReference type="Proteomes" id="UP000294752">
    <property type="component" value="Unassembled WGS sequence"/>
</dbReference>
<keyword evidence="3" id="KW-1185">Reference proteome</keyword>
<dbReference type="InterPro" id="IPR011008">
    <property type="entry name" value="Dimeric_a/b-barrel"/>
</dbReference>
<organism evidence="2 3">
    <name type="scientific">Sphingobacterium paludis</name>
    <dbReference type="NCBI Taxonomy" id="1476465"/>
    <lineage>
        <taxon>Bacteria</taxon>
        <taxon>Pseudomonadati</taxon>
        <taxon>Bacteroidota</taxon>
        <taxon>Sphingobacteriia</taxon>
        <taxon>Sphingobacteriales</taxon>
        <taxon>Sphingobacteriaceae</taxon>
        <taxon>Sphingobacterium</taxon>
    </lineage>
</organism>
<keyword evidence="2" id="KW-0503">Monooxygenase</keyword>
<evidence type="ECO:0000313" key="2">
    <source>
        <dbReference type="EMBL" id="TDS13089.1"/>
    </source>
</evidence>